<name>A0A1H6VK51_9GAMM</name>
<proteinExistence type="predicted"/>
<dbReference type="RefSeq" id="WP_091338469.1">
    <property type="nucleotide sequence ID" value="NZ_FNYC01000004.1"/>
</dbReference>
<accession>A0A1H6VK51</accession>
<gene>
    <name evidence="3" type="ORF">SAMN04487997_2327</name>
</gene>
<sequence>MNPTVRRLALATLLVVGLPAMAQSQQRVDPQHLFDYWILLNHSVDIDIPNSASGVTKPGCAAVSYMIGSDGVPRELKVEKVVPKGDFGQIALSAVSNFRYGPSLSNKNHDPVATYYVVPFNAPSDPAGQQQVMAPCRLAGYAG</sequence>
<reference evidence="3 4" key="1">
    <citation type="submission" date="2016-10" db="EMBL/GenBank/DDBJ databases">
        <authorList>
            <person name="de Groot N.N."/>
        </authorList>
    </citation>
    <scope>NUCLEOTIDE SEQUENCE [LARGE SCALE GENOMIC DNA]</scope>
    <source>
        <strain evidence="3 4">DSM 26515</strain>
    </source>
</reference>
<evidence type="ECO:0000313" key="4">
    <source>
        <dbReference type="Proteomes" id="UP000199420"/>
    </source>
</evidence>
<keyword evidence="4" id="KW-1185">Reference proteome</keyword>
<dbReference type="STRING" id="529704.SAMN02927913_2903"/>
<organism evidence="3 4">
    <name type="scientific">Frateuria terrea</name>
    <dbReference type="NCBI Taxonomy" id="529704"/>
    <lineage>
        <taxon>Bacteria</taxon>
        <taxon>Pseudomonadati</taxon>
        <taxon>Pseudomonadota</taxon>
        <taxon>Gammaproteobacteria</taxon>
        <taxon>Lysobacterales</taxon>
        <taxon>Rhodanobacteraceae</taxon>
        <taxon>Frateuria</taxon>
    </lineage>
</organism>
<keyword evidence="1" id="KW-0732">Signal</keyword>
<dbReference type="Pfam" id="PF03544">
    <property type="entry name" value="TonB_C"/>
    <property type="match status" value="1"/>
</dbReference>
<evidence type="ECO:0000256" key="1">
    <source>
        <dbReference type="SAM" id="SignalP"/>
    </source>
</evidence>
<dbReference type="EMBL" id="FNYC01000004">
    <property type="protein sequence ID" value="SEJ04981.1"/>
    <property type="molecule type" value="Genomic_DNA"/>
</dbReference>
<dbReference type="Proteomes" id="UP000199420">
    <property type="component" value="Unassembled WGS sequence"/>
</dbReference>
<dbReference type="OrthoDB" id="5957272at2"/>
<dbReference type="AlphaFoldDB" id="A0A1H6VK51"/>
<dbReference type="Gene3D" id="3.30.1150.10">
    <property type="match status" value="1"/>
</dbReference>
<feature type="domain" description="TonB C-terminal" evidence="2">
    <location>
        <begin position="57"/>
        <end position="121"/>
    </location>
</feature>
<protein>
    <submittedName>
        <fullName evidence="3">TonB protein C-terminal</fullName>
    </submittedName>
</protein>
<feature type="signal peptide" evidence="1">
    <location>
        <begin position="1"/>
        <end position="22"/>
    </location>
</feature>
<dbReference type="InterPro" id="IPR037682">
    <property type="entry name" value="TonB_C"/>
</dbReference>
<evidence type="ECO:0000313" key="3">
    <source>
        <dbReference type="EMBL" id="SEJ04981.1"/>
    </source>
</evidence>
<feature type="chain" id="PRO_5011559258" evidence="1">
    <location>
        <begin position="23"/>
        <end position="143"/>
    </location>
</feature>
<dbReference type="SUPFAM" id="SSF74653">
    <property type="entry name" value="TolA/TonB C-terminal domain"/>
    <property type="match status" value="1"/>
</dbReference>
<evidence type="ECO:0000259" key="2">
    <source>
        <dbReference type="Pfam" id="PF03544"/>
    </source>
</evidence>
<dbReference type="GO" id="GO:0055085">
    <property type="term" value="P:transmembrane transport"/>
    <property type="evidence" value="ECO:0007669"/>
    <property type="project" value="InterPro"/>
</dbReference>